<feature type="region of interest" description="Disordered" evidence="1">
    <location>
        <begin position="111"/>
        <end position="138"/>
    </location>
</feature>
<dbReference type="PANTHER" id="PTHR37988:SF1">
    <property type="entry name" value="UPF0592 MEMBRANE PROTEIN C7D4.03C"/>
    <property type="match status" value="1"/>
</dbReference>
<feature type="region of interest" description="Disordered" evidence="1">
    <location>
        <begin position="549"/>
        <end position="580"/>
    </location>
</feature>
<proteinExistence type="predicted"/>
<sequence>MAATNMPVLPEPSNPSAGPTIRSMPSVQSFKSAKTSYSLRGFGHGSDTVAIHGHSTDNLAYSIRCDSDTTLANSEVSDRGEGFMRQKSQANIKSRSGESINSVGYSFSTSTLNNSSPECSASADSKIDMNDSSTSYESNRSRRFSRSYSWSSKFSPKAKSIRSFSMSASDTSVNSRFDSRNHHESDAKVYKKLKSQLNKYKNKYGAGKTNHLRITLLTFLRESNDEDNPHYESNSQNNNTDYQVQILGLWWEALLDDITGSMKNISGFDRNAFYEGISAIMSRPEWKAHRLKNRFQQLLKRTCLHVVIKTSSLLHSTIPLSAFFGKVLAYSFIYIPGFAMHIFKVLLHPSNSPISNNSQNRPNNSKQKERTSNAQSQHQKSNSKESHKSESGRAKPSSNTHSAKNSENIKGSQGSNCDLFIRLTKKLVEQPMINTADLPEHLVSLCCCNPIPNEPYDVTWLGNFRDVNCLRPLKVDSSLFSSFFKHLCSLQTQFFPRNFMDIPNPESLILSAPGMLSIFLVVVRNIKTLLTSFILQHYVRGVGPRISSTMANNHSRNSSSSSGSSSRSSSSSSTFSTTSSTSASAYTTMPIKMHIDQLKIFVAIREILHSDKSTCLYFPVFSRSFDLIFKSLALETKVFDMDACVTVCDISEEWLSSVFLVRTSKAVPSMLHCRGNEVDWNFWVTVAVRMFESNNTCTEMRAITFLYNIWQHLPTDVDFLCRVISMVLSKGIWLQFFCHWNPLVRSYYHRFLCYRVLTTSGPSESLHFAKQILTRRLDETYVWLRNMSANANLMPESAPSLPLPRMRIGISTVNANQRQPYKQLESGTTRLHPFEIFDNAAYWLNEDSQPSFAPIVNSNSYKDPKSLNSLWSSPSLSDLSSTSRCASDTATDASSFSSSAPSPEGFNNPLDKVQRGNNNDLVRSVETTSIQDTADPGSTNEVVAQDDRCDVKADSEKKPSKSDIARKFSFFRKIIPKRQVKTKYPIKADKSVKTVKNSENNENNASLTEDTLKELPSHSTPDLTPPKASRAHSIRSNFSSKDNALSPKLFSPRSPSLSSLHSLVAPRTPKSPSAASNTSGSTIGSGNDKYNKKRLSITCPGKLQEPRPEIVKSPHKFILVQTMLVPKPTKELAIPNLPFTKRKSVLSNGSFDIDSKRNLTVWNYAGRSLSEWNVQIFCFEKFIEQNTKELGSRYDELEMPFLVAEIPWREIQSQQQ</sequence>
<feature type="compositionally biased region" description="Polar residues" evidence="1">
    <location>
        <begin position="1034"/>
        <end position="1043"/>
    </location>
</feature>
<dbReference type="InterPro" id="IPR013887">
    <property type="entry name" value="UPF0592"/>
</dbReference>
<evidence type="ECO:0000313" key="3">
    <source>
        <dbReference type="Proteomes" id="UP001362899"/>
    </source>
</evidence>
<feature type="compositionally biased region" description="Low complexity" evidence="1">
    <location>
        <begin position="1073"/>
        <end position="1087"/>
    </location>
</feature>
<keyword evidence="3" id="KW-1185">Reference proteome</keyword>
<feature type="region of interest" description="Disordered" evidence="1">
    <location>
        <begin position="993"/>
        <end position="1092"/>
    </location>
</feature>
<dbReference type="Pfam" id="PF08578">
    <property type="entry name" value="DUF1765"/>
    <property type="match status" value="1"/>
</dbReference>
<evidence type="ECO:0000313" key="2">
    <source>
        <dbReference type="EMBL" id="GMM52182.1"/>
    </source>
</evidence>
<name>A0AAV5RM44_STABA</name>
<feature type="region of interest" description="Disordered" evidence="1">
    <location>
        <begin position="873"/>
        <end position="917"/>
    </location>
</feature>
<feature type="region of interest" description="Disordered" evidence="1">
    <location>
        <begin position="353"/>
        <end position="411"/>
    </location>
</feature>
<feature type="compositionally biased region" description="Low complexity" evidence="1">
    <location>
        <begin position="1045"/>
        <end position="1063"/>
    </location>
</feature>
<evidence type="ECO:0000256" key="1">
    <source>
        <dbReference type="SAM" id="MobiDB-lite"/>
    </source>
</evidence>
<comment type="caution">
    <text evidence="2">The sequence shown here is derived from an EMBL/GenBank/DDBJ whole genome shotgun (WGS) entry which is preliminary data.</text>
</comment>
<feature type="compositionally biased region" description="Low complexity" evidence="1">
    <location>
        <begin position="873"/>
        <end position="902"/>
    </location>
</feature>
<dbReference type="Proteomes" id="UP001362899">
    <property type="component" value="Unassembled WGS sequence"/>
</dbReference>
<feature type="compositionally biased region" description="Polar residues" evidence="1">
    <location>
        <begin position="111"/>
        <end position="123"/>
    </location>
</feature>
<accession>A0AAV5RM44</accession>
<gene>
    <name evidence="2" type="ORF">DASB73_031450</name>
</gene>
<protein>
    <submittedName>
        <fullName evidence="2">Uncharacterized protein</fullName>
    </submittedName>
</protein>
<reference evidence="2 3" key="1">
    <citation type="journal article" date="2023" name="Elife">
        <title>Identification of key yeast species and microbe-microbe interactions impacting larval growth of Drosophila in the wild.</title>
        <authorList>
            <person name="Mure A."/>
            <person name="Sugiura Y."/>
            <person name="Maeda R."/>
            <person name="Honda K."/>
            <person name="Sakurai N."/>
            <person name="Takahashi Y."/>
            <person name="Watada M."/>
            <person name="Katoh T."/>
            <person name="Gotoh A."/>
            <person name="Gotoh Y."/>
            <person name="Taniguchi I."/>
            <person name="Nakamura K."/>
            <person name="Hayashi T."/>
            <person name="Katayama T."/>
            <person name="Uemura T."/>
            <person name="Hattori Y."/>
        </authorList>
    </citation>
    <scope>NUCLEOTIDE SEQUENCE [LARGE SCALE GENOMIC DNA]</scope>
    <source>
        <strain evidence="2 3">SB-73</strain>
    </source>
</reference>
<feature type="compositionally biased region" description="Polar residues" evidence="1">
    <location>
        <begin position="396"/>
        <end position="411"/>
    </location>
</feature>
<organism evidence="2 3">
    <name type="scientific">Starmerella bacillaris</name>
    <name type="common">Yeast</name>
    <name type="synonym">Candida zemplinina</name>
    <dbReference type="NCBI Taxonomy" id="1247836"/>
    <lineage>
        <taxon>Eukaryota</taxon>
        <taxon>Fungi</taxon>
        <taxon>Dikarya</taxon>
        <taxon>Ascomycota</taxon>
        <taxon>Saccharomycotina</taxon>
        <taxon>Dipodascomycetes</taxon>
        <taxon>Dipodascales</taxon>
        <taxon>Trichomonascaceae</taxon>
        <taxon>Starmerella</taxon>
    </lineage>
</organism>
<dbReference type="AlphaFoldDB" id="A0AAV5RM44"/>
<feature type="compositionally biased region" description="Basic and acidic residues" evidence="1">
    <location>
        <begin position="382"/>
        <end position="393"/>
    </location>
</feature>
<feature type="compositionally biased region" description="Low complexity" evidence="1">
    <location>
        <begin position="555"/>
        <end position="580"/>
    </location>
</feature>
<dbReference type="EMBL" id="BTGC01000008">
    <property type="protein sequence ID" value="GMM52182.1"/>
    <property type="molecule type" value="Genomic_DNA"/>
</dbReference>
<feature type="compositionally biased region" description="Polar residues" evidence="1">
    <location>
        <begin position="994"/>
        <end position="1009"/>
    </location>
</feature>
<feature type="compositionally biased region" description="Low complexity" evidence="1">
    <location>
        <begin position="353"/>
        <end position="365"/>
    </location>
</feature>
<feature type="region of interest" description="Disordered" evidence="1">
    <location>
        <begin position="1"/>
        <end position="24"/>
    </location>
</feature>
<dbReference type="PANTHER" id="PTHR37988">
    <property type="entry name" value="UPF0592 MEMBRANE PROTEIN C7D4.03C"/>
    <property type="match status" value="1"/>
</dbReference>